<reference evidence="1 2" key="1">
    <citation type="submission" date="2023-09" db="EMBL/GenBank/DDBJ databases">
        <title>Nesidiocoris tenuis whole genome shotgun sequence.</title>
        <authorList>
            <person name="Shibata T."/>
            <person name="Shimoda M."/>
            <person name="Kobayashi T."/>
            <person name="Uehara T."/>
        </authorList>
    </citation>
    <scope>NUCLEOTIDE SEQUENCE [LARGE SCALE GENOMIC DNA]</scope>
    <source>
        <strain evidence="1 2">Japan</strain>
    </source>
</reference>
<dbReference type="Proteomes" id="UP001307889">
    <property type="component" value="Chromosome 3"/>
</dbReference>
<accession>A0ABN7AIH0</accession>
<keyword evidence="2" id="KW-1185">Reference proteome</keyword>
<name>A0ABN7AIH0_9HEMI</name>
<dbReference type="EMBL" id="AP028911">
    <property type="protein sequence ID" value="BES92034.1"/>
    <property type="molecule type" value="Genomic_DNA"/>
</dbReference>
<gene>
    <name evidence="1" type="ORF">NTJ_04842</name>
</gene>
<evidence type="ECO:0000313" key="2">
    <source>
        <dbReference type="Proteomes" id="UP001307889"/>
    </source>
</evidence>
<evidence type="ECO:0000313" key="1">
    <source>
        <dbReference type="EMBL" id="BES92034.1"/>
    </source>
</evidence>
<proteinExistence type="predicted"/>
<sequence length="81" mass="8809">MAAWKCPMRALPLDSAGDRWGAQSFVGRSLPRQPVVTHCQFVMLHLSMALKARAQQLSTGRKPGGSQLAAIVLLNGILRLQ</sequence>
<protein>
    <submittedName>
        <fullName evidence="1">Uncharacterized protein</fullName>
    </submittedName>
</protein>
<organism evidence="1 2">
    <name type="scientific">Nesidiocoris tenuis</name>
    <dbReference type="NCBI Taxonomy" id="355587"/>
    <lineage>
        <taxon>Eukaryota</taxon>
        <taxon>Metazoa</taxon>
        <taxon>Ecdysozoa</taxon>
        <taxon>Arthropoda</taxon>
        <taxon>Hexapoda</taxon>
        <taxon>Insecta</taxon>
        <taxon>Pterygota</taxon>
        <taxon>Neoptera</taxon>
        <taxon>Paraneoptera</taxon>
        <taxon>Hemiptera</taxon>
        <taxon>Heteroptera</taxon>
        <taxon>Panheteroptera</taxon>
        <taxon>Cimicomorpha</taxon>
        <taxon>Miridae</taxon>
        <taxon>Dicyphina</taxon>
        <taxon>Nesidiocoris</taxon>
    </lineage>
</organism>